<protein>
    <submittedName>
        <fullName evidence="5">OmpH family outer membrane protein</fullName>
    </submittedName>
</protein>
<sequence length="171" mass="19246">MKQLFKALLATALLSSAMMSTVAYAEQKIGVINRQAIIQQMPQAIAMQQSLQIELKDEGAKIEAMRQEMATALDKLRKDAPTMSEAQIKAEQERLQKKNAEYEAMAKPFQEKVKARQQEENIKIIQLLNSAIQQIVDEENYDLVLDAQAIVYATPAHNISEKVLKKVSAMK</sequence>
<dbReference type="InterPro" id="IPR005632">
    <property type="entry name" value="Chaperone_Skp"/>
</dbReference>
<evidence type="ECO:0000256" key="2">
    <source>
        <dbReference type="PIRNR" id="PIRNR002094"/>
    </source>
</evidence>
<evidence type="ECO:0000256" key="3">
    <source>
        <dbReference type="SAM" id="Coils"/>
    </source>
</evidence>
<keyword evidence="6" id="KW-1185">Reference proteome</keyword>
<accession>A0ABN1LHB7</accession>
<organism evidence="5 6">
    <name type="scientific">Aliiglaciecola litoralis</name>
    <dbReference type="NCBI Taxonomy" id="582857"/>
    <lineage>
        <taxon>Bacteria</taxon>
        <taxon>Pseudomonadati</taxon>
        <taxon>Pseudomonadota</taxon>
        <taxon>Gammaproteobacteria</taxon>
        <taxon>Alteromonadales</taxon>
        <taxon>Alteromonadaceae</taxon>
        <taxon>Aliiglaciecola</taxon>
    </lineage>
</organism>
<dbReference type="InterPro" id="IPR024930">
    <property type="entry name" value="Skp_dom_sf"/>
</dbReference>
<dbReference type="PANTHER" id="PTHR35089:SF1">
    <property type="entry name" value="CHAPERONE PROTEIN SKP"/>
    <property type="match status" value="1"/>
</dbReference>
<dbReference type="SUPFAM" id="SSF111384">
    <property type="entry name" value="OmpH-like"/>
    <property type="match status" value="1"/>
</dbReference>
<evidence type="ECO:0000256" key="4">
    <source>
        <dbReference type="SAM" id="SignalP"/>
    </source>
</evidence>
<feature type="coiled-coil region" evidence="3">
    <location>
        <begin position="48"/>
        <end position="105"/>
    </location>
</feature>
<reference evidence="5 6" key="1">
    <citation type="journal article" date="2019" name="Int. J. Syst. Evol. Microbiol.">
        <title>The Global Catalogue of Microorganisms (GCM) 10K type strain sequencing project: providing services to taxonomists for standard genome sequencing and annotation.</title>
        <authorList>
            <consortium name="The Broad Institute Genomics Platform"/>
            <consortium name="The Broad Institute Genome Sequencing Center for Infectious Disease"/>
            <person name="Wu L."/>
            <person name="Ma J."/>
        </authorList>
    </citation>
    <scope>NUCLEOTIDE SEQUENCE [LARGE SCALE GENOMIC DNA]</scope>
    <source>
        <strain evidence="5 6">JCM 15896</strain>
    </source>
</reference>
<dbReference type="PIRSF" id="PIRSF002094">
    <property type="entry name" value="OMP26_Skp"/>
    <property type="match status" value="1"/>
</dbReference>
<evidence type="ECO:0000313" key="5">
    <source>
        <dbReference type="EMBL" id="GAA0856036.1"/>
    </source>
</evidence>
<gene>
    <name evidence="5" type="ORF">GCM10009114_16550</name>
</gene>
<name>A0ABN1LHB7_9ALTE</name>
<dbReference type="RefSeq" id="WP_343858595.1">
    <property type="nucleotide sequence ID" value="NZ_BAAAFD010000003.1"/>
</dbReference>
<evidence type="ECO:0000313" key="6">
    <source>
        <dbReference type="Proteomes" id="UP001500359"/>
    </source>
</evidence>
<keyword evidence="1 4" id="KW-0732">Signal</keyword>
<dbReference type="EMBL" id="BAAAFD010000003">
    <property type="protein sequence ID" value="GAA0856036.1"/>
    <property type="molecule type" value="Genomic_DNA"/>
</dbReference>
<feature type="signal peptide" evidence="4">
    <location>
        <begin position="1"/>
        <end position="25"/>
    </location>
</feature>
<keyword evidence="3" id="KW-0175">Coiled coil</keyword>
<dbReference type="PANTHER" id="PTHR35089">
    <property type="entry name" value="CHAPERONE PROTEIN SKP"/>
    <property type="match status" value="1"/>
</dbReference>
<proteinExistence type="inferred from homology"/>
<dbReference type="Gene3D" id="3.30.910.20">
    <property type="entry name" value="Skp domain"/>
    <property type="match status" value="1"/>
</dbReference>
<feature type="chain" id="PRO_5047437460" evidence="4">
    <location>
        <begin position="26"/>
        <end position="171"/>
    </location>
</feature>
<evidence type="ECO:0000256" key="1">
    <source>
        <dbReference type="ARBA" id="ARBA00022729"/>
    </source>
</evidence>
<dbReference type="Pfam" id="PF03938">
    <property type="entry name" value="OmpH"/>
    <property type="match status" value="1"/>
</dbReference>
<comment type="caution">
    <text evidence="5">The sequence shown here is derived from an EMBL/GenBank/DDBJ whole genome shotgun (WGS) entry which is preliminary data.</text>
</comment>
<dbReference type="SMART" id="SM00935">
    <property type="entry name" value="OmpH"/>
    <property type="match status" value="1"/>
</dbReference>
<dbReference type="Proteomes" id="UP001500359">
    <property type="component" value="Unassembled WGS sequence"/>
</dbReference>
<comment type="similarity">
    <text evidence="2">Belongs to the skp family.</text>
</comment>